<sequence length="343" mass="38467">MASGFDRQIRDEKSMDYFLAKYIWPHVNGALAQATTIPEWSKEMLYLGTGSWCHGIGPPDWGLVSNCRMVQEKFWNLLPGDTKLSAKWHPGMMLSQNESEIYQWTLPLSQITTYAARSACRYGFLITDQALVVLRFTKEPIDPGLAATRPVRTVEPRTHQRIASDGTDVSSMLESMSLDSSGAQSYDDTDVAGSANAEFRPPEYAVIPMSAHGKGRLTVKFSIFCLCLMAGYGYGNLDYGYPPLDTWRRMDRHKYIHNTSALVVKKLPNNATLFEPEQQESEGVGQQDPYYEDDQGDELVPGADTIDSRIYQADSEGQSHMAQDNQDDGSRQTEPTPQYMTVD</sequence>
<reference evidence="2" key="1">
    <citation type="submission" date="2022-10" db="EMBL/GenBank/DDBJ databases">
        <title>Tapping the CABI collections for fungal endophytes: first genome assemblies for Collariella, Neodidymelliopsis, Ascochyta clinopodiicola, Didymella pomorum, Didymosphaeria variabile, Neocosmospora piperis and Neocucurbitaria cava.</title>
        <authorList>
            <person name="Hill R."/>
        </authorList>
    </citation>
    <scope>NUCLEOTIDE SEQUENCE</scope>
    <source>
        <strain evidence="2">IMI 366586</strain>
    </source>
</reference>
<name>A0A9W8T949_9HYPO</name>
<keyword evidence="3" id="KW-1185">Reference proteome</keyword>
<gene>
    <name evidence="2" type="ORF">N0V84_012187</name>
</gene>
<evidence type="ECO:0000313" key="3">
    <source>
        <dbReference type="Proteomes" id="UP001140502"/>
    </source>
</evidence>
<dbReference type="OrthoDB" id="4367324at2759"/>
<dbReference type="AlphaFoldDB" id="A0A9W8T949"/>
<dbReference type="EMBL" id="JAPEUR010000549">
    <property type="protein sequence ID" value="KAJ4308289.1"/>
    <property type="molecule type" value="Genomic_DNA"/>
</dbReference>
<feature type="non-terminal residue" evidence="2">
    <location>
        <position position="343"/>
    </location>
</feature>
<evidence type="ECO:0000313" key="2">
    <source>
        <dbReference type="EMBL" id="KAJ4308289.1"/>
    </source>
</evidence>
<feature type="compositionally biased region" description="Polar residues" evidence="1">
    <location>
        <begin position="332"/>
        <end position="343"/>
    </location>
</feature>
<feature type="region of interest" description="Disordered" evidence="1">
    <location>
        <begin position="275"/>
        <end position="343"/>
    </location>
</feature>
<evidence type="ECO:0000256" key="1">
    <source>
        <dbReference type="SAM" id="MobiDB-lite"/>
    </source>
</evidence>
<feature type="compositionally biased region" description="Polar residues" evidence="1">
    <location>
        <begin position="315"/>
        <end position="324"/>
    </location>
</feature>
<accession>A0A9W8T949</accession>
<proteinExistence type="predicted"/>
<comment type="caution">
    <text evidence="2">The sequence shown here is derived from an EMBL/GenBank/DDBJ whole genome shotgun (WGS) entry which is preliminary data.</text>
</comment>
<protein>
    <submittedName>
        <fullName evidence="2">Uncharacterized protein</fullName>
    </submittedName>
</protein>
<organism evidence="2 3">
    <name type="scientific">Fusarium piperis</name>
    <dbReference type="NCBI Taxonomy" id="1435070"/>
    <lineage>
        <taxon>Eukaryota</taxon>
        <taxon>Fungi</taxon>
        <taxon>Dikarya</taxon>
        <taxon>Ascomycota</taxon>
        <taxon>Pezizomycotina</taxon>
        <taxon>Sordariomycetes</taxon>
        <taxon>Hypocreomycetidae</taxon>
        <taxon>Hypocreales</taxon>
        <taxon>Nectriaceae</taxon>
        <taxon>Fusarium</taxon>
        <taxon>Fusarium solani species complex</taxon>
    </lineage>
</organism>
<dbReference type="Proteomes" id="UP001140502">
    <property type="component" value="Unassembled WGS sequence"/>
</dbReference>